<proteinExistence type="inferred from homology"/>
<keyword evidence="7" id="KW-1185">Reference proteome</keyword>
<dbReference type="Pfam" id="PF06386">
    <property type="entry name" value="GvpL_GvpF"/>
    <property type="match status" value="1"/>
</dbReference>
<organism evidence="4 6">
    <name type="scientific">Candidatus Chlorohelix allophototropha</name>
    <dbReference type="NCBI Taxonomy" id="3003348"/>
    <lineage>
        <taxon>Bacteria</taxon>
        <taxon>Bacillati</taxon>
        <taxon>Chloroflexota</taxon>
        <taxon>Chloroflexia</taxon>
        <taxon>Candidatus Chloroheliales</taxon>
        <taxon>Candidatus Chloroheliaceae</taxon>
        <taxon>Candidatus Chlorohelix</taxon>
    </lineage>
</organism>
<dbReference type="AlphaFoldDB" id="A0A8T7M6R8"/>
<protein>
    <submittedName>
        <fullName evidence="4">GvpL/GvpF family gas vesicle protein</fullName>
    </submittedName>
</protein>
<dbReference type="GO" id="GO:0031412">
    <property type="term" value="P:gas vesicle organization"/>
    <property type="evidence" value="ECO:0007669"/>
    <property type="project" value="InterPro"/>
</dbReference>
<comment type="similarity">
    <text evidence="3">Belongs to the gas vesicle GvpF/GvpL family.</text>
</comment>
<dbReference type="PANTHER" id="PTHR36852:SF1">
    <property type="entry name" value="PROTEIN GVPL 2"/>
    <property type="match status" value="1"/>
</dbReference>
<dbReference type="EMBL" id="CP128400">
    <property type="protein sequence ID" value="WJW69739.1"/>
    <property type="molecule type" value="Genomic_DNA"/>
</dbReference>
<name>A0A8T7M6R8_9CHLR</name>
<sequence>MTPASSFTTTDTARYVFGLMLGTACPKLVGFGDAPLEIVFEQDGISAVGCEVSLDEFGQDVVSERMEDMDWVGEIATIHFATCDKIFQESKNFLPFRLFTVFSSPQAVQDLLTARFKDFQSEFQRLEGKAEFGLKIWAKEEWLDTFALRNDKNLQTLYAQTNQSGGKSFFSAKKYELAMAEAKKKLAPQLGQRLAGTLKNVFSLSPEQMKTLSLPAVGVKGFLPLINLSLLLGRDRLEELKLMAERLDREALGGGLVEAIGPLPPYSFINLGEEAM</sequence>
<dbReference type="EMBL" id="JACATZ010000003">
    <property type="protein sequence ID" value="NWJ47835.1"/>
    <property type="molecule type" value="Genomic_DNA"/>
</dbReference>
<evidence type="ECO:0000256" key="2">
    <source>
        <dbReference type="ARBA" id="ARBA00035108"/>
    </source>
</evidence>
<evidence type="ECO:0000313" key="4">
    <source>
        <dbReference type="EMBL" id="NWJ47835.1"/>
    </source>
</evidence>
<comment type="subcellular location">
    <subcellularLocation>
        <location evidence="2">Gas vesicle</location>
    </subcellularLocation>
</comment>
<dbReference type="GO" id="GO:0031411">
    <property type="term" value="C:gas vesicle"/>
    <property type="evidence" value="ECO:0007669"/>
    <property type="project" value="UniProtKB-SubCell"/>
</dbReference>
<reference evidence="4 6" key="1">
    <citation type="submission" date="2020-06" db="EMBL/GenBank/DDBJ databases">
        <title>Anoxygenic phototrophic Chloroflexota member uses a Type I reaction center.</title>
        <authorList>
            <person name="Tsuji J.M."/>
            <person name="Shaw N.A."/>
            <person name="Nagashima S."/>
            <person name="Venkiteswaran J."/>
            <person name="Schiff S.L."/>
            <person name="Hanada S."/>
            <person name="Tank M."/>
            <person name="Neufeld J.D."/>
        </authorList>
    </citation>
    <scope>NUCLEOTIDE SEQUENCE [LARGE SCALE GENOMIC DNA]</scope>
    <source>
        <strain evidence="4">L227-S17</strain>
    </source>
</reference>
<evidence type="ECO:0000313" key="7">
    <source>
        <dbReference type="Proteomes" id="UP001431572"/>
    </source>
</evidence>
<evidence type="ECO:0000313" key="5">
    <source>
        <dbReference type="EMBL" id="WJW69739.1"/>
    </source>
</evidence>
<dbReference type="Proteomes" id="UP001431572">
    <property type="component" value="Chromosome 2"/>
</dbReference>
<keyword evidence="1" id="KW-0304">Gas vesicle</keyword>
<reference evidence="5" key="2">
    <citation type="journal article" date="2024" name="Nature">
        <title>Anoxygenic phototroph of the Chloroflexota uses a type I reaction centre.</title>
        <authorList>
            <person name="Tsuji J.M."/>
            <person name="Shaw N.A."/>
            <person name="Nagashima S."/>
            <person name="Venkiteswaran J.J."/>
            <person name="Schiff S.L."/>
            <person name="Watanabe T."/>
            <person name="Fukui M."/>
            <person name="Hanada S."/>
            <person name="Tank M."/>
            <person name="Neufeld J.D."/>
        </authorList>
    </citation>
    <scope>NUCLEOTIDE SEQUENCE</scope>
    <source>
        <strain evidence="5">L227-S17</strain>
    </source>
</reference>
<dbReference type="PANTHER" id="PTHR36852">
    <property type="entry name" value="PROTEIN GVPL 2"/>
    <property type="match status" value="1"/>
</dbReference>
<evidence type="ECO:0000313" key="6">
    <source>
        <dbReference type="Proteomes" id="UP000521676"/>
    </source>
</evidence>
<dbReference type="InterPro" id="IPR009430">
    <property type="entry name" value="GvpL/GvpF"/>
</dbReference>
<gene>
    <name evidence="4" type="ORF">HXX08_18435</name>
    <name evidence="5" type="ORF">OZ401_003369</name>
</gene>
<dbReference type="RefSeq" id="WP_341471612.1">
    <property type="nucleotide sequence ID" value="NZ_CP128400.1"/>
</dbReference>
<accession>A0A8T7M6R8</accession>
<evidence type="ECO:0000256" key="1">
    <source>
        <dbReference type="ARBA" id="ARBA00022987"/>
    </source>
</evidence>
<evidence type="ECO:0000256" key="3">
    <source>
        <dbReference type="ARBA" id="ARBA00035643"/>
    </source>
</evidence>
<dbReference type="Proteomes" id="UP000521676">
    <property type="component" value="Unassembled WGS sequence"/>
</dbReference>